<dbReference type="PANTHER" id="PTHR33164:SF64">
    <property type="entry name" value="TRANSCRIPTIONAL REGULATOR SLYA"/>
    <property type="match status" value="1"/>
</dbReference>
<dbReference type="InterPro" id="IPR036388">
    <property type="entry name" value="WH-like_DNA-bd_sf"/>
</dbReference>
<proteinExistence type="predicted"/>
<dbReference type="PROSITE" id="PS50995">
    <property type="entry name" value="HTH_MARR_2"/>
    <property type="match status" value="1"/>
</dbReference>
<keyword evidence="6" id="KW-1185">Reference proteome</keyword>
<dbReference type="GO" id="GO:0003700">
    <property type="term" value="F:DNA-binding transcription factor activity"/>
    <property type="evidence" value="ECO:0007669"/>
    <property type="project" value="InterPro"/>
</dbReference>
<sequence>MNATDTQASAVMDPARWANARLDGWKTSVVEGRRLVKTMAKCLKPFDLTVDEWLIMDTIAGRGGITMSGLAQETVLPAATLSRLVDRLTDEALLYRKANPFDRRQIQVYVSQRGMRLLEKIAEDLSE</sequence>
<dbReference type="InterPro" id="IPR039422">
    <property type="entry name" value="MarR/SlyA-like"/>
</dbReference>
<organism evidence="5 6">
    <name type="scientific">Bifidobacterium italicum</name>
    <dbReference type="NCBI Taxonomy" id="1960968"/>
    <lineage>
        <taxon>Bacteria</taxon>
        <taxon>Bacillati</taxon>
        <taxon>Actinomycetota</taxon>
        <taxon>Actinomycetes</taxon>
        <taxon>Bifidobacteriales</taxon>
        <taxon>Bifidobacteriaceae</taxon>
        <taxon>Bifidobacterium</taxon>
    </lineage>
</organism>
<dbReference type="InterPro" id="IPR000835">
    <property type="entry name" value="HTH_MarR-typ"/>
</dbReference>
<accession>A0A2A2ELB5</accession>
<comment type="caution">
    <text evidence="5">The sequence shown here is derived from an EMBL/GenBank/DDBJ whole genome shotgun (WGS) entry which is preliminary data.</text>
</comment>
<dbReference type="Pfam" id="PF12802">
    <property type="entry name" value="MarR_2"/>
    <property type="match status" value="1"/>
</dbReference>
<name>A0A2A2ELB5_9BIFI</name>
<dbReference type="Proteomes" id="UP000217986">
    <property type="component" value="Unassembled WGS sequence"/>
</dbReference>
<keyword evidence="2" id="KW-0238">DNA-binding</keyword>
<evidence type="ECO:0000313" key="6">
    <source>
        <dbReference type="Proteomes" id="UP000217986"/>
    </source>
</evidence>
<evidence type="ECO:0000256" key="3">
    <source>
        <dbReference type="ARBA" id="ARBA00023163"/>
    </source>
</evidence>
<dbReference type="Gene3D" id="1.10.10.10">
    <property type="entry name" value="Winged helix-like DNA-binding domain superfamily/Winged helix DNA-binding domain"/>
    <property type="match status" value="1"/>
</dbReference>
<dbReference type="GO" id="GO:0003677">
    <property type="term" value="F:DNA binding"/>
    <property type="evidence" value="ECO:0007669"/>
    <property type="project" value="UniProtKB-KW"/>
</dbReference>
<evidence type="ECO:0000256" key="2">
    <source>
        <dbReference type="ARBA" id="ARBA00023125"/>
    </source>
</evidence>
<dbReference type="InterPro" id="IPR036390">
    <property type="entry name" value="WH_DNA-bd_sf"/>
</dbReference>
<dbReference type="RefSeq" id="WP_157909612.1">
    <property type="nucleotide sequence ID" value="NZ_MVOG01000005.1"/>
</dbReference>
<feature type="domain" description="HTH marR-type" evidence="4">
    <location>
        <begin position="1"/>
        <end position="127"/>
    </location>
</feature>
<reference evidence="5 6" key="1">
    <citation type="journal article" date="2017" name="ISME J.">
        <title>Unveiling bifidobacterial biogeography across the mammalian branch of the tree of life.</title>
        <authorList>
            <person name="Milani C."/>
            <person name="Mangifesta M."/>
            <person name="Mancabelli L."/>
            <person name="Lugli G.A."/>
            <person name="James K."/>
            <person name="Duranti S."/>
            <person name="Turroni F."/>
            <person name="Ferrario C."/>
            <person name="Ossiprandi M.C."/>
            <person name="van Sinderen D."/>
            <person name="Ventura M."/>
        </authorList>
    </citation>
    <scope>NUCLEOTIDE SEQUENCE [LARGE SCALE GENOMIC DNA]</scope>
    <source>
        <strain evidence="5 6">70</strain>
    </source>
</reference>
<dbReference type="OrthoDB" id="4629660at2"/>
<dbReference type="SMART" id="SM00347">
    <property type="entry name" value="HTH_MARR"/>
    <property type="match status" value="1"/>
</dbReference>
<dbReference type="SUPFAM" id="SSF46785">
    <property type="entry name" value="Winged helix' DNA-binding domain"/>
    <property type="match status" value="1"/>
</dbReference>
<dbReference type="PANTHER" id="PTHR33164">
    <property type="entry name" value="TRANSCRIPTIONAL REGULATOR, MARR FAMILY"/>
    <property type="match status" value="1"/>
</dbReference>
<dbReference type="AlphaFoldDB" id="A0A2A2ELB5"/>
<evidence type="ECO:0000256" key="1">
    <source>
        <dbReference type="ARBA" id="ARBA00023015"/>
    </source>
</evidence>
<evidence type="ECO:0000313" key="5">
    <source>
        <dbReference type="EMBL" id="PAU69823.1"/>
    </source>
</evidence>
<keyword evidence="3" id="KW-0804">Transcription</keyword>
<dbReference type="GO" id="GO:0006950">
    <property type="term" value="P:response to stress"/>
    <property type="evidence" value="ECO:0007669"/>
    <property type="project" value="TreeGrafter"/>
</dbReference>
<keyword evidence="1" id="KW-0805">Transcription regulation</keyword>
<gene>
    <name evidence="5" type="ORF">B1400_0358</name>
</gene>
<evidence type="ECO:0000259" key="4">
    <source>
        <dbReference type="PROSITE" id="PS50995"/>
    </source>
</evidence>
<protein>
    <submittedName>
        <fullName evidence="5">MarR family transcriptional regulator</fullName>
    </submittedName>
</protein>
<dbReference type="EMBL" id="MVOG01000005">
    <property type="protein sequence ID" value="PAU69823.1"/>
    <property type="molecule type" value="Genomic_DNA"/>
</dbReference>